<comment type="caution">
    <text evidence="1">The sequence shown here is derived from an EMBL/GenBank/DDBJ whole genome shotgun (WGS) entry which is preliminary data.</text>
</comment>
<dbReference type="EMBL" id="JAGQFT010000276">
    <property type="protein sequence ID" value="MBR0564250.1"/>
    <property type="molecule type" value="Genomic_DNA"/>
</dbReference>
<dbReference type="Proteomes" id="UP000675747">
    <property type="component" value="Unassembled WGS sequence"/>
</dbReference>
<organism evidence="1">
    <name type="scientific">Coralloluteibacterium stylophorae</name>
    <dbReference type="NCBI Taxonomy" id="1776034"/>
    <lineage>
        <taxon>Bacteria</taxon>
        <taxon>Pseudomonadati</taxon>
        <taxon>Pseudomonadota</taxon>
        <taxon>Gammaproteobacteria</taxon>
        <taxon>Lysobacterales</taxon>
        <taxon>Lysobacteraceae</taxon>
        <taxon>Coralloluteibacterium</taxon>
    </lineage>
</organism>
<reference evidence="1" key="2">
    <citation type="submission" date="2021-04" db="EMBL/GenBank/DDBJ databases">
        <authorList>
            <person name="Karlyshev A.V."/>
        </authorList>
    </citation>
    <scope>NUCLEOTIDE SEQUENCE</scope>
    <source>
        <strain evidence="1">LMG 29479</strain>
    </source>
</reference>
<dbReference type="EMBL" id="JAGQFT020000001">
    <property type="protein sequence ID" value="MBS7455917.1"/>
    <property type="molecule type" value="Genomic_DNA"/>
</dbReference>
<reference evidence="2 3" key="1">
    <citation type="journal article" date="2021" name="Microbiol. Resour. Announc.">
        <title>Draft Genome Sequence of Coralloluteibacterium stylophorae LMG 29479T.</title>
        <authorList>
            <person name="Karlyshev A.V."/>
            <person name="Kudryashova E.B."/>
            <person name="Ariskina E.V."/>
            <person name="Conroy A.P."/>
            <person name="Abidueva E.Y."/>
        </authorList>
    </citation>
    <scope>NUCLEOTIDE SEQUENCE [LARGE SCALE GENOMIC DNA]</scope>
    <source>
        <strain evidence="2 3">LMG 29479</strain>
    </source>
</reference>
<evidence type="ECO:0000313" key="3">
    <source>
        <dbReference type="Proteomes" id="UP000675747"/>
    </source>
</evidence>
<sequence>MATCLLVLAACSRTPSEEALRVRIAAMAAAVEARDAGAVLAPVAEDFGGPDGLDRDGLARLVRLSFLRNAGIGTTLGPMSVQVDGERARVGFDAGLTGGRGLLPERAQLYAVETGWRFEDGEWMLISAQWTPRL</sequence>
<proteinExistence type="predicted"/>
<dbReference type="SUPFAM" id="SSF54427">
    <property type="entry name" value="NTF2-like"/>
    <property type="match status" value="1"/>
</dbReference>
<protein>
    <submittedName>
        <fullName evidence="1">Nuclear transport factor 2 family protein</fullName>
    </submittedName>
</protein>
<evidence type="ECO:0000313" key="1">
    <source>
        <dbReference type="EMBL" id="MBR0564250.1"/>
    </source>
</evidence>
<keyword evidence="3" id="KW-1185">Reference proteome</keyword>
<gene>
    <name evidence="2" type="ORF">KB893_002060</name>
    <name evidence="1" type="ORF">KB893_17350</name>
</gene>
<name>A0A8J7VVY9_9GAMM</name>
<dbReference type="InterPro" id="IPR032710">
    <property type="entry name" value="NTF2-like_dom_sf"/>
</dbReference>
<evidence type="ECO:0000313" key="2">
    <source>
        <dbReference type="EMBL" id="MBS7455917.1"/>
    </source>
</evidence>
<accession>A0A8J7VVY9</accession>
<dbReference type="AlphaFoldDB" id="A0A8J7VVY9"/>